<dbReference type="Proteomes" id="UP000198716">
    <property type="component" value="Unassembled WGS sequence"/>
</dbReference>
<reference evidence="2" key="1">
    <citation type="submission" date="2016-10" db="EMBL/GenBank/DDBJ databases">
        <authorList>
            <person name="Varghese N."/>
            <person name="Submissions S."/>
        </authorList>
    </citation>
    <scope>NUCLEOTIDE SEQUENCE [LARGE SCALE GENOMIC DNA]</scope>
    <source>
        <strain evidence="2">DSM 45004</strain>
    </source>
</reference>
<organism evidence="1 2">
    <name type="scientific">Actinopolyspora alba</name>
    <dbReference type="NCBI Taxonomy" id="673379"/>
    <lineage>
        <taxon>Bacteria</taxon>
        <taxon>Bacillati</taxon>
        <taxon>Actinomycetota</taxon>
        <taxon>Actinomycetes</taxon>
        <taxon>Actinopolysporales</taxon>
        <taxon>Actinopolysporaceae</taxon>
        <taxon>Actinopolyspora</taxon>
        <taxon>Actinopolyspora alba group</taxon>
    </lineage>
</organism>
<gene>
    <name evidence="1" type="ORF">SAMN04487819_1402</name>
</gene>
<protein>
    <submittedName>
        <fullName evidence="1">Uncharacterized protein</fullName>
    </submittedName>
</protein>
<evidence type="ECO:0000313" key="2">
    <source>
        <dbReference type="Proteomes" id="UP000198716"/>
    </source>
</evidence>
<proteinExistence type="predicted"/>
<dbReference type="AlphaFoldDB" id="A0A1I2CSM4"/>
<name>A0A1I2CSM4_9ACTN</name>
<sequence>MHKTTTAWTRITRHLLNLHPILTPIVIYPMIRLKVSNNTSRTSRTEFTRIWIKETTHFLLVLFHENTRPAPVTSTHKILSSVIVLSHGIESHFLTMPFIVIIEVLVATPIITKTVVVVDEYGCLARDRIVRVGVVDGEVVDSLQRGPGADAGDQPLLTLSGTHPIPGLEILGVDPLVPVGHPERVLPRRRHRVGRPTSVTIDIDGDLYQVFLTLAGDG</sequence>
<evidence type="ECO:0000313" key="1">
    <source>
        <dbReference type="EMBL" id="SFE71326.1"/>
    </source>
</evidence>
<dbReference type="EMBL" id="FOMZ01000040">
    <property type="protein sequence ID" value="SFE71326.1"/>
    <property type="molecule type" value="Genomic_DNA"/>
</dbReference>
<feature type="non-terminal residue" evidence="1">
    <location>
        <position position="218"/>
    </location>
</feature>
<accession>A0A1I2CSM4</accession>
<keyword evidence="2" id="KW-1185">Reference proteome</keyword>